<evidence type="ECO:0000313" key="3">
    <source>
        <dbReference type="Proteomes" id="UP000693970"/>
    </source>
</evidence>
<organism evidence="2 3">
    <name type="scientific">Nitzschia inconspicua</name>
    <dbReference type="NCBI Taxonomy" id="303405"/>
    <lineage>
        <taxon>Eukaryota</taxon>
        <taxon>Sar</taxon>
        <taxon>Stramenopiles</taxon>
        <taxon>Ochrophyta</taxon>
        <taxon>Bacillariophyta</taxon>
        <taxon>Bacillariophyceae</taxon>
        <taxon>Bacillariophycidae</taxon>
        <taxon>Bacillariales</taxon>
        <taxon>Bacillariaceae</taxon>
        <taxon>Nitzschia</taxon>
    </lineage>
</organism>
<feature type="compositionally biased region" description="Polar residues" evidence="1">
    <location>
        <begin position="116"/>
        <end position="126"/>
    </location>
</feature>
<feature type="compositionally biased region" description="Basic and acidic residues" evidence="1">
    <location>
        <begin position="671"/>
        <end position="693"/>
    </location>
</feature>
<dbReference type="PANTHER" id="PTHR14932:SF1">
    <property type="entry name" value="RAB-LIKE PROTEIN 6"/>
    <property type="match status" value="1"/>
</dbReference>
<feature type="region of interest" description="Disordered" evidence="1">
    <location>
        <begin position="1"/>
        <end position="128"/>
    </location>
</feature>
<feature type="compositionally biased region" description="Acidic residues" evidence="1">
    <location>
        <begin position="882"/>
        <end position="892"/>
    </location>
</feature>
<comment type="caution">
    <text evidence="2">The sequence shown here is derived from an EMBL/GenBank/DDBJ whole genome shotgun (WGS) entry which is preliminary data.</text>
</comment>
<dbReference type="EMBL" id="JAGRRH010000020">
    <property type="protein sequence ID" value="KAG7347400.1"/>
    <property type="molecule type" value="Genomic_DNA"/>
</dbReference>
<reference evidence="2" key="1">
    <citation type="journal article" date="2021" name="Sci. Rep.">
        <title>Diploid genomic architecture of Nitzschia inconspicua, an elite biomass production diatom.</title>
        <authorList>
            <person name="Oliver A."/>
            <person name="Podell S."/>
            <person name="Pinowska A."/>
            <person name="Traller J.C."/>
            <person name="Smith S.R."/>
            <person name="McClure R."/>
            <person name="Beliaev A."/>
            <person name="Bohutskyi P."/>
            <person name="Hill E.A."/>
            <person name="Rabines A."/>
            <person name="Zheng H."/>
            <person name="Allen L.Z."/>
            <person name="Kuo A."/>
            <person name="Grigoriev I.V."/>
            <person name="Allen A.E."/>
            <person name="Hazlebeck D."/>
            <person name="Allen E.E."/>
        </authorList>
    </citation>
    <scope>NUCLEOTIDE SEQUENCE</scope>
    <source>
        <strain evidence="2">Hildebrandi</strain>
    </source>
</reference>
<name>A0A9K3KQM5_9STRA</name>
<protein>
    <submittedName>
        <fullName evidence="2">Uncharacterized protein</fullName>
    </submittedName>
</protein>
<sequence length="1046" mass="116523">MGTTESVPEEEDGVAPANVHPNRTEERFSAGLYPSHSPPRNPKEMPMAPSGSPRLRHGTHATQQFPSSSSEASQQAAPRRRPPPPVKPVLRLEGLVVGGPKTGKRSLLQRLEGKNPFQNKTESEQAPDSVVPSILIPYKPPPDSLAPDRIQLHVQGIPNSLQHMEDFYKQQQQTVQFMVVLVSPKHKLETTQAYLGRSLSLYLDSLGYPSNAKADDGETDTINKMKADETAVPVPVCICVLFNFRDLLHENSSLRHQLEQSLTEGLVQRNIPPHKIVVDWIHVSLKNCYGLDLMHSFIYKTYLLRKETLLERQLRAVQQQQRKSTLTLDQNDKLYEEFVNSLQPTSENALRRPTQDGQNPLPDSTQNNSQQNSKSSDNSSVPPKKTPPSRRTIQNDNSSTKQEKKLVLGMERDALEAFLASSDEEEQAPQKIHNKSGPYTTDDEDDDFFYDEKGRQRFNKPIHQNIVYSSDTSDDDESETQSLTIKEKKTPVKHQADFGEDRSYSNAPNTPSENDSETSNNSPHFLTTNKISSKVEHEEEVRDRHNPGLQVANTSNEKPSYEIKGAEDQDIKDRPLNPGMTTENISNDKLHDDIQPKDPKYQDTPDMPLDPGLQEENNSNDKSRDDTPPKDAGDQDITEGPLDPDEDISSKGIEDQDIADRPLDPGLGKENTSDDKSRDDISTKGVGEHRITERPSNPLLLTENTSNEKSHDSVSPKGLDGQDITDRPSNTALHAKTTSNDNCHDDSPPEVDGNQEYEEELPCSTSAMENSGREGDDNAYVIHQENAASDEMPINTASMEEDDPDTLEEIREAPHTINAIGGKDNGGTTPSFLTKDEKSDKEEDYKIALIPMQSNDGDGDGDGDDDDDDDDYVIGHPAAVCLDDEESDDEDFIIGVIPQIEDSSKKGKIAQGDVGRHAQHGENDSNRDDCQEPPQDSYASVGNVEEMNEKKAAPRQFQEQAERVATRNIPSSSSALSEAAMAAVAAAQREAELMLQQQQQQYAQQQQQQELLDKKKEKKKKSKKKLDGKPSEKKKKKKKEKITGEE</sequence>
<feature type="region of interest" description="Disordered" evidence="1">
    <location>
        <begin position="342"/>
        <end position="406"/>
    </location>
</feature>
<feature type="compositionally biased region" description="Acidic residues" evidence="1">
    <location>
        <begin position="857"/>
        <end position="872"/>
    </location>
</feature>
<keyword evidence="3" id="KW-1185">Reference proteome</keyword>
<feature type="compositionally biased region" description="Polar residues" evidence="1">
    <location>
        <begin position="389"/>
        <end position="400"/>
    </location>
</feature>
<feature type="compositionally biased region" description="Acidic residues" evidence="1">
    <location>
        <begin position="634"/>
        <end position="647"/>
    </location>
</feature>
<feature type="compositionally biased region" description="Low complexity" evidence="1">
    <location>
        <begin position="971"/>
        <end position="988"/>
    </location>
</feature>
<dbReference type="AlphaFoldDB" id="A0A9K3KQM5"/>
<gene>
    <name evidence="2" type="ORF">IV203_016105</name>
</gene>
<dbReference type="OrthoDB" id="49590at2759"/>
<dbReference type="Proteomes" id="UP000693970">
    <property type="component" value="Unassembled WGS sequence"/>
</dbReference>
<reference evidence="2" key="2">
    <citation type="submission" date="2021-04" db="EMBL/GenBank/DDBJ databases">
        <authorList>
            <person name="Podell S."/>
        </authorList>
    </citation>
    <scope>NUCLEOTIDE SEQUENCE</scope>
    <source>
        <strain evidence="2">Hildebrandi</strain>
    </source>
</reference>
<feature type="compositionally biased region" description="Basic and acidic residues" evidence="1">
    <location>
        <begin position="586"/>
        <end position="603"/>
    </location>
</feature>
<dbReference type="GO" id="GO:0005829">
    <property type="term" value="C:cytosol"/>
    <property type="evidence" value="ECO:0007669"/>
    <property type="project" value="TreeGrafter"/>
</dbReference>
<feature type="compositionally biased region" description="Low complexity" evidence="1">
    <location>
        <begin position="364"/>
        <end position="380"/>
    </location>
</feature>
<dbReference type="PANTHER" id="PTHR14932">
    <property type="entry name" value="RAS GTPASE-RELATED"/>
    <property type="match status" value="1"/>
</dbReference>
<feature type="compositionally biased region" description="Basic and acidic residues" evidence="1">
    <location>
        <begin position="914"/>
        <end position="930"/>
    </location>
</feature>
<feature type="compositionally biased region" description="Low complexity" evidence="1">
    <location>
        <begin position="995"/>
        <end position="1010"/>
    </location>
</feature>
<feature type="compositionally biased region" description="Polar residues" evidence="1">
    <location>
        <begin position="727"/>
        <end position="741"/>
    </location>
</feature>
<dbReference type="GO" id="GO:0005634">
    <property type="term" value="C:nucleus"/>
    <property type="evidence" value="ECO:0007669"/>
    <property type="project" value="TreeGrafter"/>
</dbReference>
<evidence type="ECO:0000313" key="2">
    <source>
        <dbReference type="EMBL" id="KAG7347400.1"/>
    </source>
</evidence>
<feature type="compositionally biased region" description="Basic and acidic residues" evidence="1">
    <location>
        <begin position="619"/>
        <end position="633"/>
    </location>
</feature>
<feature type="compositionally biased region" description="Basic and acidic residues" evidence="1">
    <location>
        <begin position="559"/>
        <end position="575"/>
    </location>
</feature>
<feature type="compositionally biased region" description="Basic and acidic residues" evidence="1">
    <location>
        <begin position="485"/>
        <end position="503"/>
    </location>
</feature>
<feature type="region of interest" description="Disordered" evidence="1">
    <location>
        <begin position="420"/>
        <end position="1046"/>
    </location>
</feature>
<evidence type="ECO:0000256" key="1">
    <source>
        <dbReference type="SAM" id="MobiDB-lite"/>
    </source>
</evidence>
<feature type="compositionally biased region" description="Basic and acidic residues" evidence="1">
    <location>
        <begin position="533"/>
        <end position="546"/>
    </location>
</feature>
<feature type="compositionally biased region" description="Polar residues" evidence="1">
    <location>
        <begin position="504"/>
        <end position="532"/>
    </location>
</feature>
<feature type="compositionally biased region" description="Low complexity" evidence="1">
    <location>
        <begin position="63"/>
        <end position="77"/>
    </location>
</feature>
<feature type="compositionally biased region" description="Basic and acidic residues" evidence="1">
    <location>
        <begin position="648"/>
        <end position="663"/>
    </location>
</feature>
<proteinExistence type="predicted"/>
<dbReference type="GO" id="GO:0005525">
    <property type="term" value="F:GTP binding"/>
    <property type="evidence" value="ECO:0007669"/>
    <property type="project" value="InterPro"/>
</dbReference>
<feature type="compositionally biased region" description="Basic and acidic residues" evidence="1">
    <location>
        <begin position="834"/>
        <end position="846"/>
    </location>
</feature>
<accession>A0A9K3KQM5</accession>
<dbReference type="InterPro" id="IPR040385">
    <property type="entry name" value="RABL6"/>
</dbReference>